<dbReference type="Proteomes" id="UP000219182">
    <property type="component" value="Unassembled WGS sequence"/>
</dbReference>
<comment type="caution">
    <text evidence="2">The sequence shown here is derived from an EMBL/GenBank/DDBJ whole genome shotgun (WGS) entry which is preliminary data.</text>
</comment>
<dbReference type="InterPro" id="IPR025359">
    <property type="entry name" value="SduA_C"/>
</dbReference>
<reference evidence="2 3" key="1">
    <citation type="submission" date="2017-09" db="EMBL/GenBank/DDBJ databases">
        <title>Mesorhizobum sanjuanii sp. nov. isolated from nodules of Lotus tenuis in saline-alkaline lowlands of Flooding Pampa.</title>
        <authorList>
            <person name="Sannazzaro A.I."/>
            <person name="Torres Tejerizo G.A."/>
            <person name="Fontana F."/>
            <person name="Cumpa Velazquez L.M."/>
            <person name="Hansen L."/>
            <person name="Pistorio M."/>
            <person name="Estrella M.J."/>
        </authorList>
    </citation>
    <scope>NUCLEOTIDE SEQUENCE [LARGE SCALE GENOMIC DNA]</scope>
    <source>
        <strain evidence="2 3">BSA136</strain>
    </source>
</reference>
<keyword evidence="3" id="KW-1185">Reference proteome</keyword>
<protein>
    <recommendedName>
        <fullName evidence="1">Shedu protein SduA C-terminal domain-containing protein</fullName>
    </recommendedName>
</protein>
<evidence type="ECO:0000313" key="3">
    <source>
        <dbReference type="Proteomes" id="UP000219182"/>
    </source>
</evidence>
<gene>
    <name evidence="2" type="ORF">CN311_15620</name>
</gene>
<organism evidence="2 3">
    <name type="scientific">Mesorhizobium sanjuanii</name>
    <dbReference type="NCBI Taxonomy" id="2037900"/>
    <lineage>
        <taxon>Bacteria</taxon>
        <taxon>Pseudomonadati</taxon>
        <taxon>Pseudomonadota</taxon>
        <taxon>Alphaproteobacteria</taxon>
        <taxon>Hyphomicrobiales</taxon>
        <taxon>Phyllobacteriaceae</taxon>
        <taxon>Mesorhizobium</taxon>
    </lineage>
</organism>
<dbReference type="RefSeq" id="WP_097574685.1">
    <property type="nucleotide sequence ID" value="NZ_NWQG01000093.1"/>
</dbReference>
<dbReference type="AlphaFoldDB" id="A0A2A6FEG0"/>
<dbReference type="Pfam" id="PF14082">
    <property type="entry name" value="SduA_C"/>
    <property type="match status" value="1"/>
</dbReference>
<evidence type="ECO:0000313" key="2">
    <source>
        <dbReference type="EMBL" id="PDQ20122.1"/>
    </source>
</evidence>
<proteinExistence type="predicted"/>
<feature type="domain" description="Shedu protein SduA C-terminal" evidence="1">
    <location>
        <begin position="230"/>
        <end position="404"/>
    </location>
</feature>
<sequence length="436" mass="49370">MISFEVGSKGVTLEYEPHFGGNAWVTRELKAAGKVTLSRVFFFRTSDLVAETAHGAAHDDEADEDDRPLYRFRFATTKNGYHRIPGRILGIDNDVLIVAEGIALDRKVFVAERNISIFRRIAKLKPGSEIVVGGDRVDSIAVEAFGELLERFPNSIEVDRYAAARVETILGEFFDGATSARDHYESYLNRRNAGARGRALRRDELLRAEIDKFVYLRETLSSWLARAASYSEKEWQKMVVGVILLLFPKYVAVLENVRIADFYSRPDKRKNRYVDLCVVDANGNIDVIEIKKPFDDILLSRAIYRGNSVPTKELSGTIMQAEKYLFHLSKWGVEGERELSKRYGSALPAGLQIRVTNPKALLLLGRHRRTDGTGGLTENQSFDLEVIKRKYVNMMDIVTYDDLLRRLDRIIVSLTERAGSAGLGQRADKRGTERRD</sequence>
<dbReference type="EMBL" id="NWQG01000093">
    <property type="protein sequence ID" value="PDQ20122.1"/>
    <property type="molecule type" value="Genomic_DNA"/>
</dbReference>
<evidence type="ECO:0000259" key="1">
    <source>
        <dbReference type="Pfam" id="PF14082"/>
    </source>
</evidence>
<accession>A0A2A6FEG0</accession>
<name>A0A2A6FEG0_9HYPH</name>